<name>A0ABQ7GHT9_DUNSA</name>
<feature type="compositionally biased region" description="Acidic residues" evidence="1">
    <location>
        <begin position="255"/>
        <end position="267"/>
    </location>
</feature>
<evidence type="ECO:0000313" key="3">
    <source>
        <dbReference type="Proteomes" id="UP000815325"/>
    </source>
</evidence>
<feature type="region of interest" description="Disordered" evidence="1">
    <location>
        <begin position="255"/>
        <end position="279"/>
    </location>
</feature>
<dbReference type="Proteomes" id="UP000815325">
    <property type="component" value="Unassembled WGS sequence"/>
</dbReference>
<organism evidence="2 3">
    <name type="scientific">Dunaliella salina</name>
    <name type="common">Green alga</name>
    <name type="synonym">Protococcus salinus</name>
    <dbReference type="NCBI Taxonomy" id="3046"/>
    <lineage>
        <taxon>Eukaryota</taxon>
        <taxon>Viridiplantae</taxon>
        <taxon>Chlorophyta</taxon>
        <taxon>core chlorophytes</taxon>
        <taxon>Chlorophyceae</taxon>
        <taxon>CS clade</taxon>
        <taxon>Chlamydomonadales</taxon>
        <taxon>Dunaliellaceae</taxon>
        <taxon>Dunaliella</taxon>
    </lineage>
</organism>
<sequence length="279" mass="30736">MLGPLRKGSFVLTDGVQRRRASHHHLGFSEGRSLHVNPIVRRGAAGHELRSATTCSTREPAHHSHAGSGHADLEREREVVLEEPVLLQELEPGSSQPLSIDPAAAAQLLPDGRSDSKKQQHINLSSKDRFVLGYEVDGMMQPRHSLVTLRMDPPSQRVQVHGPLALDTLQGRRLAAWRREVNGRLVAVLHSKQAAEEVSAVQLAQQEVVLVRQITRYGYFVLKGIKGLSRLRGKLLVRCSLLVSGVLEMEVEDEPAMDEPDLDDDEVQLLTDKRGGGGV</sequence>
<evidence type="ECO:0000313" key="2">
    <source>
        <dbReference type="EMBL" id="KAF5834176.1"/>
    </source>
</evidence>
<gene>
    <name evidence="2" type="ORF">DUNSADRAFT_9251</name>
</gene>
<comment type="caution">
    <text evidence="2">The sequence shown here is derived from an EMBL/GenBank/DDBJ whole genome shotgun (WGS) entry which is preliminary data.</text>
</comment>
<evidence type="ECO:0000256" key="1">
    <source>
        <dbReference type="SAM" id="MobiDB-lite"/>
    </source>
</evidence>
<keyword evidence="3" id="KW-1185">Reference proteome</keyword>
<accession>A0ABQ7GHT9</accession>
<reference evidence="2" key="1">
    <citation type="submission" date="2017-08" db="EMBL/GenBank/DDBJ databases">
        <authorList>
            <person name="Polle J.E."/>
            <person name="Barry K."/>
            <person name="Cushman J."/>
            <person name="Schmutz J."/>
            <person name="Tran D."/>
            <person name="Hathwaick L.T."/>
            <person name="Yim W.C."/>
            <person name="Jenkins J."/>
            <person name="Mckie-Krisberg Z.M."/>
            <person name="Prochnik S."/>
            <person name="Lindquist E."/>
            <person name="Dockter R.B."/>
            <person name="Adam C."/>
            <person name="Molina H."/>
            <person name="Bunkerborg J."/>
            <person name="Jin E."/>
            <person name="Buchheim M."/>
            <person name="Magnuson J."/>
        </authorList>
    </citation>
    <scope>NUCLEOTIDE SEQUENCE</scope>
    <source>
        <strain evidence="2">CCAP 19/18</strain>
    </source>
</reference>
<dbReference type="EMBL" id="MU069771">
    <property type="protein sequence ID" value="KAF5834176.1"/>
    <property type="molecule type" value="Genomic_DNA"/>
</dbReference>
<protein>
    <submittedName>
        <fullName evidence="2">Uncharacterized protein</fullName>
    </submittedName>
</protein>
<proteinExistence type="predicted"/>
<feature type="region of interest" description="Disordered" evidence="1">
    <location>
        <begin position="47"/>
        <end position="75"/>
    </location>
</feature>